<dbReference type="AlphaFoldDB" id="A0A2H0ND16"/>
<sequence length="852" mass="96972">MKFFLLTISLFCVVIFLVFFTTAVQADDNFIYGQNFRFTLHQEKSDLGFQIYDNSGNLYFSNKLLTIPNGYSLLNEDKENQKITQTYYHSGQQHYLKLELEIVNGNRTITIISVYSDNPAGFFIEGDYFSFASIGDNFPFRFKINHCGNNYLGSTIGADGQSELGDWQKQGYWPRNLEAPSVGIYNKDVGQVVTVIGQDILSGNRIYEFFLKADDNSDDLLGITPQFYDLATDKYLKTKLIKPDEIFSISYIIEPFFINVAENLNSRTIDNQTRKVMDVSAAHIRDYLLEDSNVASEAPLNLNQVLKIKGLIDSITLEQLMSEYRAVAGEAGFGAKDDYKCGHLRGIDCQYLLGEEGEPKDINLDNLNVLDKNNFLLLHYNNISTLGLDSAEYEFYPQCAVKDNDGNFIYKKDSEGEDNNNVYFNYRNSDCREYVVDKFIYDFNNYFGLVDGIRFDEPLAGVVIEKQTNIEEGFSNAYQGLISFYYDQLVPALRQNFPDIVLAVNGPIFIKSQNALDYYSVGDCMYPDAGKHPEWGKFQFDTRLLKYFYSQLSNKSIGFGMGSCNTAVHAIQYGLLQQGPGISYPEDDSDNCAYPKKHEYLFAKKHIELMDKGGFEVLDEKIYWPTGSEIIPREVDSMVMLSKLRTKNDSKDYLIAGAYNKSFKIVYNNLTNFYPHELYYMEDSPVLNIVSMDQIESIENNIAEDDIMIASTVPVEIIPATGTIEATIDDLNNQYFKISIKGNSAVTLNIKNLPSDEDYIMKLNDNEIKFNSGDQGQYTHHFNLANNAVIEVSGNLNFTEYQNSPDLNQDGNNQSQQDNQQTAPANTNIFAKIFNWLIGFWQVIKGLLVKIF</sequence>
<evidence type="ECO:0000313" key="3">
    <source>
        <dbReference type="EMBL" id="PIR06789.1"/>
    </source>
</evidence>
<organism evidence="3 4">
    <name type="scientific">Candidatus Komeilibacteria bacterium CG11_big_fil_rev_8_21_14_0_20_36_20</name>
    <dbReference type="NCBI Taxonomy" id="1974477"/>
    <lineage>
        <taxon>Bacteria</taxon>
        <taxon>Candidatus Komeiliibacteriota</taxon>
    </lineage>
</organism>
<comment type="caution">
    <text evidence="3">The sequence shown here is derived from an EMBL/GenBank/DDBJ whole genome shotgun (WGS) entry which is preliminary data.</text>
</comment>
<feature type="chain" id="PRO_5013634855" evidence="2">
    <location>
        <begin position="27"/>
        <end position="852"/>
    </location>
</feature>
<evidence type="ECO:0000313" key="4">
    <source>
        <dbReference type="Proteomes" id="UP000230564"/>
    </source>
</evidence>
<feature type="signal peptide" evidence="2">
    <location>
        <begin position="1"/>
        <end position="26"/>
    </location>
</feature>
<gene>
    <name evidence="3" type="ORF">COV55_02350</name>
</gene>
<reference evidence="3 4" key="1">
    <citation type="submission" date="2017-09" db="EMBL/GenBank/DDBJ databases">
        <title>Depth-based differentiation of microbial function through sediment-hosted aquifers and enrichment of novel symbionts in the deep terrestrial subsurface.</title>
        <authorList>
            <person name="Probst A.J."/>
            <person name="Ladd B."/>
            <person name="Jarett J.K."/>
            <person name="Geller-Mcgrath D.E."/>
            <person name="Sieber C.M."/>
            <person name="Emerson J.B."/>
            <person name="Anantharaman K."/>
            <person name="Thomas B.C."/>
            <person name="Malmstrom R."/>
            <person name="Stieglmeier M."/>
            <person name="Klingl A."/>
            <person name="Woyke T."/>
            <person name="Ryan C.M."/>
            <person name="Banfield J.F."/>
        </authorList>
    </citation>
    <scope>NUCLEOTIDE SEQUENCE [LARGE SCALE GENOMIC DNA]</scope>
    <source>
        <strain evidence="3">CG11_big_fil_rev_8_21_14_0_20_36_20</strain>
    </source>
</reference>
<proteinExistence type="predicted"/>
<name>A0A2H0ND16_9BACT</name>
<evidence type="ECO:0000256" key="1">
    <source>
        <dbReference type="SAM" id="MobiDB-lite"/>
    </source>
</evidence>
<dbReference type="Proteomes" id="UP000230564">
    <property type="component" value="Unassembled WGS sequence"/>
</dbReference>
<feature type="region of interest" description="Disordered" evidence="1">
    <location>
        <begin position="801"/>
        <end position="822"/>
    </location>
</feature>
<accession>A0A2H0ND16</accession>
<dbReference type="EMBL" id="PCWQ01000009">
    <property type="protein sequence ID" value="PIR06789.1"/>
    <property type="molecule type" value="Genomic_DNA"/>
</dbReference>
<keyword evidence="2" id="KW-0732">Signal</keyword>
<feature type="compositionally biased region" description="Low complexity" evidence="1">
    <location>
        <begin position="808"/>
        <end position="821"/>
    </location>
</feature>
<protein>
    <submittedName>
        <fullName evidence="3">Uncharacterized protein</fullName>
    </submittedName>
</protein>
<evidence type="ECO:0000256" key="2">
    <source>
        <dbReference type="SAM" id="SignalP"/>
    </source>
</evidence>